<gene>
    <name evidence="1" type="ORF">CWATWH0005_5600</name>
</gene>
<protein>
    <submittedName>
        <fullName evidence="1">Uncharacterized protein</fullName>
    </submittedName>
</protein>
<organism evidence="1 2">
    <name type="scientific">Crocosphaera watsonii WH 0005</name>
    <dbReference type="NCBI Taxonomy" id="423472"/>
    <lineage>
        <taxon>Bacteria</taxon>
        <taxon>Bacillati</taxon>
        <taxon>Cyanobacteriota</taxon>
        <taxon>Cyanophyceae</taxon>
        <taxon>Oscillatoriophycideae</taxon>
        <taxon>Chroococcales</taxon>
        <taxon>Aphanothecaceae</taxon>
        <taxon>Crocosphaera</taxon>
    </lineage>
</organism>
<proteinExistence type="predicted"/>
<comment type="caution">
    <text evidence="1">The sequence shown here is derived from an EMBL/GenBank/DDBJ whole genome shotgun (WGS) entry which is preliminary data.</text>
</comment>
<dbReference type="EMBL" id="CAQL01001121">
    <property type="protein sequence ID" value="CCQ58903.1"/>
    <property type="molecule type" value="Genomic_DNA"/>
</dbReference>
<dbReference type="AlphaFoldDB" id="T2J0Y0"/>
<dbReference type="Proteomes" id="UP000017981">
    <property type="component" value="Unassembled WGS sequence"/>
</dbReference>
<reference evidence="1 2" key="1">
    <citation type="submission" date="2013-01" db="EMBL/GenBank/DDBJ databases">
        <authorList>
            <person name="Bench S."/>
        </authorList>
    </citation>
    <scope>NUCLEOTIDE SEQUENCE [LARGE SCALE GENOMIC DNA]</scope>
    <source>
        <strain evidence="1 2">WH 0005</strain>
    </source>
</reference>
<reference evidence="1 2" key="2">
    <citation type="submission" date="2013-09" db="EMBL/GenBank/DDBJ databases">
        <title>Whole genome comparison of six Crocosphaera watsonii strains with differing phenotypes.</title>
        <authorList>
            <person name="Bench S.R."/>
            <person name="Heller P."/>
            <person name="Frank I."/>
            <person name="Arciniega M."/>
            <person name="Shilova I.N."/>
            <person name="Zehr J.P."/>
        </authorList>
    </citation>
    <scope>NUCLEOTIDE SEQUENCE [LARGE SCALE GENOMIC DNA]</scope>
    <source>
        <strain evidence="1 2">WH 0005</strain>
    </source>
</reference>
<evidence type="ECO:0000313" key="1">
    <source>
        <dbReference type="EMBL" id="CCQ58903.1"/>
    </source>
</evidence>
<accession>T2J0Y0</accession>
<evidence type="ECO:0000313" key="2">
    <source>
        <dbReference type="Proteomes" id="UP000017981"/>
    </source>
</evidence>
<name>T2J0Y0_CROWT</name>
<sequence length="38" mass="4362">MIDIVEADLSLSAHAEAMIQLMDHYARLSNGWWSRSSR</sequence>